<feature type="transmembrane region" description="Helical" evidence="1">
    <location>
        <begin position="55"/>
        <end position="73"/>
    </location>
</feature>
<feature type="transmembrane region" description="Helical" evidence="1">
    <location>
        <begin position="32"/>
        <end position="49"/>
    </location>
</feature>
<dbReference type="Proteomes" id="UP000236413">
    <property type="component" value="Unassembled WGS sequence"/>
</dbReference>
<dbReference type="RefSeq" id="WP_103231661.1">
    <property type="nucleotide sequence ID" value="NZ_PPEG02000004.1"/>
</dbReference>
<gene>
    <name evidence="2" type="ORF">C1634_011190</name>
</gene>
<dbReference type="InterPro" id="IPR023124">
    <property type="entry name" value="DUF3239_dom_sf"/>
</dbReference>
<evidence type="ECO:0000256" key="1">
    <source>
        <dbReference type="SAM" id="Phobius"/>
    </source>
</evidence>
<protein>
    <submittedName>
        <fullName evidence="2">DUF3239 domain-containing protein</fullName>
    </submittedName>
</protein>
<keyword evidence="1" id="KW-0812">Transmembrane</keyword>
<dbReference type="Gene3D" id="2.40.410.10">
    <property type="entry name" value="putative membrane protein from Corynebacterium diphtheriae superfamily"/>
    <property type="match status" value="1"/>
</dbReference>
<evidence type="ECO:0000313" key="3">
    <source>
        <dbReference type="Proteomes" id="UP000236413"/>
    </source>
</evidence>
<reference evidence="2 3" key="1">
    <citation type="submission" date="2018-04" db="EMBL/GenBank/DDBJ databases">
        <title>Chryseobacterium oncorhynchi 701B-08T from rainbow trout, and Chryseobacterium viscerum 687B-08T from diseased fish.</title>
        <authorList>
            <person name="Jeong J.-J."/>
            <person name="Lee Y.J."/>
            <person name="Pathiraja D."/>
            <person name="Park B."/>
            <person name="Choi I.-G."/>
            <person name="Kim K.D."/>
        </authorList>
    </citation>
    <scope>NUCLEOTIDE SEQUENCE [LARGE SCALE GENOMIC DNA]</scope>
    <source>
        <strain evidence="2 3">687B-08</strain>
    </source>
</reference>
<keyword evidence="1" id="KW-0472">Membrane</keyword>
<accession>A0A316WN41</accession>
<keyword evidence="1" id="KW-1133">Transmembrane helix</keyword>
<comment type="caution">
    <text evidence="2">The sequence shown here is derived from an EMBL/GenBank/DDBJ whole genome shotgun (WGS) entry which is preliminary data.</text>
</comment>
<proteinExistence type="predicted"/>
<dbReference type="AlphaFoldDB" id="A0A316WN41"/>
<dbReference type="Pfam" id="PF11580">
    <property type="entry name" value="DUF3239"/>
    <property type="match status" value="1"/>
</dbReference>
<sequence>MEDDRDILTLDRRTVASNPGRVRVMPFVLIKYIYKPIYLLIALLFSLAFAWDVSWLWGGFAFIILLLVNIFYWRRQKEHFKYGDSNGAIVISEKPKMIAVTTNLSKGFGGEFPVIKVLSYKGKGKLNDRIGTVALYENSEENPHWNDFFPVPVDYVNNNKEELNAVLESYSEESWEVLESRIKQLKQPYREGLFKIFDETSSW</sequence>
<name>A0A316WN41_9FLAO</name>
<evidence type="ECO:0000313" key="2">
    <source>
        <dbReference type="EMBL" id="PWN61823.1"/>
    </source>
</evidence>
<dbReference type="EMBL" id="PPEG02000004">
    <property type="protein sequence ID" value="PWN61823.1"/>
    <property type="molecule type" value="Genomic_DNA"/>
</dbReference>
<dbReference type="InterPro" id="IPR021632">
    <property type="entry name" value="DUF3239"/>
</dbReference>
<organism evidence="2 3">
    <name type="scientific">Chryseobacterium viscerum</name>
    <dbReference type="NCBI Taxonomy" id="1037377"/>
    <lineage>
        <taxon>Bacteria</taxon>
        <taxon>Pseudomonadati</taxon>
        <taxon>Bacteroidota</taxon>
        <taxon>Flavobacteriia</taxon>
        <taxon>Flavobacteriales</taxon>
        <taxon>Weeksellaceae</taxon>
        <taxon>Chryseobacterium group</taxon>
        <taxon>Chryseobacterium</taxon>
    </lineage>
</organism>